<sequence>MDEGMRRCATCIKMVLNSVLNCTSYIKSVVR</sequence>
<proteinExistence type="predicted"/>
<evidence type="ECO:0000313" key="1">
    <source>
        <dbReference type="EMBL" id="DAF58190.1"/>
    </source>
</evidence>
<protein>
    <submittedName>
        <fullName evidence="1">Uncharacterized protein</fullName>
    </submittedName>
</protein>
<reference evidence="1" key="1">
    <citation type="journal article" date="2021" name="Proc. Natl. Acad. Sci. U.S.A.">
        <title>A Catalog of Tens of Thousands of Viruses from Human Metagenomes Reveals Hidden Associations with Chronic Diseases.</title>
        <authorList>
            <person name="Tisza M.J."/>
            <person name="Buck C.B."/>
        </authorList>
    </citation>
    <scope>NUCLEOTIDE SEQUENCE</scope>
    <source>
        <strain evidence="1">Ctn8e14</strain>
    </source>
</reference>
<name>A0A8S5T4M2_9CAUD</name>
<dbReference type="EMBL" id="BK032747">
    <property type="protein sequence ID" value="DAF58190.1"/>
    <property type="molecule type" value="Genomic_DNA"/>
</dbReference>
<accession>A0A8S5T4M2</accession>
<organism evidence="1">
    <name type="scientific">Siphoviridae sp. ctn8e14</name>
    <dbReference type="NCBI Taxonomy" id="2827936"/>
    <lineage>
        <taxon>Viruses</taxon>
        <taxon>Duplodnaviria</taxon>
        <taxon>Heunggongvirae</taxon>
        <taxon>Uroviricota</taxon>
        <taxon>Caudoviricetes</taxon>
    </lineage>
</organism>